<accession>A0ABR9JJR0</accession>
<dbReference type="EMBL" id="JADBDZ010000001">
    <property type="protein sequence ID" value="MBE1530798.1"/>
    <property type="molecule type" value="Genomic_DNA"/>
</dbReference>
<name>A0ABR9JJR0_9ACTN</name>
<evidence type="ECO:0000313" key="3">
    <source>
        <dbReference type="Proteomes" id="UP000627838"/>
    </source>
</evidence>
<dbReference type="Pfam" id="PF12680">
    <property type="entry name" value="SnoaL_2"/>
    <property type="match status" value="1"/>
</dbReference>
<gene>
    <name evidence="2" type="ORF">H4W34_000631</name>
</gene>
<dbReference type="InterPro" id="IPR037401">
    <property type="entry name" value="SnoaL-like"/>
</dbReference>
<dbReference type="Proteomes" id="UP000627838">
    <property type="component" value="Unassembled WGS sequence"/>
</dbReference>
<proteinExistence type="predicted"/>
<evidence type="ECO:0000313" key="2">
    <source>
        <dbReference type="EMBL" id="MBE1530798.1"/>
    </source>
</evidence>
<reference evidence="2 3" key="1">
    <citation type="submission" date="2020-10" db="EMBL/GenBank/DDBJ databases">
        <title>Sequencing the genomes of 1000 actinobacteria strains.</title>
        <authorList>
            <person name="Klenk H.-P."/>
        </authorList>
    </citation>
    <scope>NUCLEOTIDE SEQUENCE [LARGE SCALE GENOMIC DNA]</scope>
    <source>
        <strain evidence="2 3">DSM 46744</strain>
    </source>
</reference>
<feature type="domain" description="SnoaL-like" evidence="1">
    <location>
        <begin position="24"/>
        <end position="117"/>
    </location>
</feature>
<dbReference type="RefSeq" id="WP_192757760.1">
    <property type="nucleotide sequence ID" value="NZ_JADBDZ010000001.1"/>
</dbReference>
<dbReference type="InterPro" id="IPR032710">
    <property type="entry name" value="NTF2-like_dom_sf"/>
</dbReference>
<comment type="caution">
    <text evidence="2">The sequence shown here is derived from an EMBL/GenBank/DDBJ whole genome shotgun (WGS) entry which is preliminary data.</text>
</comment>
<evidence type="ECO:0000259" key="1">
    <source>
        <dbReference type="Pfam" id="PF12680"/>
    </source>
</evidence>
<organism evidence="2 3">
    <name type="scientific">Actinomadura algeriensis</name>
    <dbReference type="NCBI Taxonomy" id="1679523"/>
    <lineage>
        <taxon>Bacteria</taxon>
        <taxon>Bacillati</taxon>
        <taxon>Actinomycetota</taxon>
        <taxon>Actinomycetes</taxon>
        <taxon>Streptosporangiales</taxon>
        <taxon>Thermomonosporaceae</taxon>
        <taxon>Actinomadura</taxon>
    </lineage>
</organism>
<protein>
    <recommendedName>
        <fullName evidence="1">SnoaL-like domain-containing protein</fullName>
    </recommendedName>
</protein>
<dbReference type="Gene3D" id="3.10.450.50">
    <property type="match status" value="1"/>
</dbReference>
<sequence length="140" mass="15921">MRPFDDIDPKEFIAGFFTDYTADLLREEDPAVVIDRYHTPDIVEVADGHRMDRDKLIAHARPVRKNRPSQRIDVHEAATNGDRLAARYTLHVLQRGKELDIEVYFFGRFAPDGRMREAHMLTRTRPAGEPEPAPAGGTAP</sequence>
<dbReference type="SUPFAM" id="SSF54427">
    <property type="entry name" value="NTF2-like"/>
    <property type="match status" value="1"/>
</dbReference>
<keyword evidence="3" id="KW-1185">Reference proteome</keyword>